<keyword evidence="8" id="KW-1185">Reference proteome</keyword>
<dbReference type="SMART" id="SM00774">
    <property type="entry name" value="WRKY"/>
    <property type="match status" value="1"/>
</dbReference>
<keyword evidence="4" id="KW-0804">Transcription</keyword>
<name>A0A833QG61_9POAL</name>
<dbReference type="InterPro" id="IPR036576">
    <property type="entry name" value="WRKY_dom_sf"/>
</dbReference>
<comment type="caution">
    <text evidence="7">The sequence shown here is derived from an EMBL/GenBank/DDBJ whole genome shotgun (WGS) entry which is preliminary data.</text>
</comment>
<evidence type="ECO:0000256" key="1">
    <source>
        <dbReference type="ARBA" id="ARBA00004123"/>
    </source>
</evidence>
<dbReference type="Pfam" id="PF03106">
    <property type="entry name" value="WRKY"/>
    <property type="match status" value="1"/>
</dbReference>
<dbReference type="AlphaFoldDB" id="A0A833QG61"/>
<evidence type="ECO:0000259" key="6">
    <source>
        <dbReference type="PROSITE" id="PS50811"/>
    </source>
</evidence>
<reference evidence="7" key="1">
    <citation type="submission" date="2020-01" db="EMBL/GenBank/DDBJ databases">
        <title>Genome sequence of Kobresia littledalei, the first chromosome-level genome in the family Cyperaceae.</title>
        <authorList>
            <person name="Qu G."/>
        </authorList>
    </citation>
    <scope>NUCLEOTIDE SEQUENCE</scope>
    <source>
        <strain evidence="7">C.B.Clarke</strain>
        <tissue evidence="7">Leaf</tissue>
    </source>
</reference>
<dbReference type="OrthoDB" id="2021064at2759"/>
<dbReference type="PANTHER" id="PTHR31282">
    <property type="entry name" value="WRKY TRANSCRIPTION FACTOR 21-RELATED"/>
    <property type="match status" value="1"/>
</dbReference>
<accession>A0A833QG61</accession>
<dbReference type="InterPro" id="IPR003657">
    <property type="entry name" value="WRKY_dom"/>
</dbReference>
<organism evidence="7 8">
    <name type="scientific">Carex littledalei</name>
    <dbReference type="NCBI Taxonomy" id="544730"/>
    <lineage>
        <taxon>Eukaryota</taxon>
        <taxon>Viridiplantae</taxon>
        <taxon>Streptophyta</taxon>
        <taxon>Embryophyta</taxon>
        <taxon>Tracheophyta</taxon>
        <taxon>Spermatophyta</taxon>
        <taxon>Magnoliopsida</taxon>
        <taxon>Liliopsida</taxon>
        <taxon>Poales</taxon>
        <taxon>Cyperaceae</taxon>
        <taxon>Cyperoideae</taxon>
        <taxon>Cariceae</taxon>
        <taxon>Carex</taxon>
        <taxon>Carex subgen. Euthyceras</taxon>
    </lineage>
</organism>
<gene>
    <name evidence="7" type="ORF">FCM35_KLT14072</name>
</gene>
<sequence length="306" mass="35070">MALLRQHATPMHIHHFTGGSLFEEDILALNSSLSILGKSSEMIVVKPEAEIEQRVVGIGGRKKRDRVDDHPFHNHSHSQRQIRKGCTSWEIITSHPDYDGYQWRKYGEKKINNNQFPRCYYRCTYYREYNCKARKQVQQQDYSDPPMYNVTHFYDHVCKSNSNNISFSNSQSINSQHIIDFSAKPSPVVVLHNTVQAHGIKKRKKEKSPVAYISTAVTESSNCTEDARRSTDSTSCLSVESVVPDQLKIKISDKEFSTSSDQWIDMYEFDTLFSGLEDSEIFESLFEASDAQCSSLKFPPGCFLLD</sequence>
<dbReference type="Gene3D" id="2.20.25.80">
    <property type="entry name" value="WRKY domain"/>
    <property type="match status" value="1"/>
</dbReference>
<keyword evidence="3" id="KW-0238">DNA-binding</keyword>
<evidence type="ECO:0000313" key="7">
    <source>
        <dbReference type="EMBL" id="KAF3321856.1"/>
    </source>
</evidence>
<evidence type="ECO:0000256" key="2">
    <source>
        <dbReference type="ARBA" id="ARBA00023015"/>
    </source>
</evidence>
<feature type="domain" description="WRKY" evidence="6">
    <location>
        <begin position="99"/>
        <end position="156"/>
    </location>
</feature>
<dbReference type="PROSITE" id="PS50811">
    <property type="entry name" value="WRKY"/>
    <property type="match status" value="1"/>
</dbReference>
<dbReference type="Proteomes" id="UP000623129">
    <property type="component" value="Unassembled WGS sequence"/>
</dbReference>
<evidence type="ECO:0000256" key="4">
    <source>
        <dbReference type="ARBA" id="ARBA00023163"/>
    </source>
</evidence>
<dbReference type="InterPro" id="IPR044810">
    <property type="entry name" value="WRKY_plant"/>
</dbReference>
<evidence type="ECO:0000313" key="8">
    <source>
        <dbReference type="Proteomes" id="UP000623129"/>
    </source>
</evidence>
<keyword evidence="5" id="KW-0539">Nucleus</keyword>
<comment type="subcellular location">
    <subcellularLocation>
        <location evidence="1">Nucleus</location>
    </subcellularLocation>
</comment>
<dbReference type="SUPFAM" id="SSF118290">
    <property type="entry name" value="WRKY DNA-binding domain"/>
    <property type="match status" value="1"/>
</dbReference>
<keyword evidence="2" id="KW-0805">Transcription regulation</keyword>
<evidence type="ECO:0000256" key="3">
    <source>
        <dbReference type="ARBA" id="ARBA00023125"/>
    </source>
</evidence>
<dbReference type="GO" id="GO:0005634">
    <property type="term" value="C:nucleus"/>
    <property type="evidence" value="ECO:0007669"/>
    <property type="project" value="UniProtKB-SubCell"/>
</dbReference>
<evidence type="ECO:0000256" key="5">
    <source>
        <dbReference type="ARBA" id="ARBA00023242"/>
    </source>
</evidence>
<dbReference type="GO" id="GO:0003700">
    <property type="term" value="F:DNA-binding transcription factor activity"/>
    <property type="evidence" value="ECO:0007669"/>
    <property type="project" value="InterPro"/>
</dbReference>
<proteinExistence type="predicted"/>
<dbReference type="EMBL" id="SWLB01000026">
    <property type="protein sequence ID" value="KAF3321856.1"/>
    <property type="molecule type" value="Genomic_DNA"/>
</dbReference>
<protein>
    <submittedName>
        <fullName evidence="7">WRKY transcription factor 64</fullName>
    </submittedName>
</protein>
<dbReference type="GO" id="GO:0043565">
    <property type="term" value="F:sequence-specific DNA binding"/>
    <property type="evidence" value="ECO:0007669"/>
    <property type="project" value="InterPro"/>
</dbReference>